<sequence length="79" mass="8571">MAEPMTGIENCEEHLSTVESDIAKIQDDVATIKKQLDNLTTSVLALTSTVGIIANHLDNFKQATAANFIALNNKVDQNQ</sequence>
<gene>
    <name evidence="2" type="ORF">NW766_007323</name>
</gene>
<evidence type="ECO:0000313" key="2">
    <source>
        <dbReference type="EMBL" id="KAJ4012022.1"/>
    </source>
</evidence>
<comment type="caution">
    <text evidence="2">The sequence shown here is derived from an EMBL/GenBank/DDBJ whole genome shotgun (WGS) entry which is preliminary data.</text>
</comment>
<keyword evidence="3" id="KW-1185">Reference proteome</keyword>
<dbReference type="EMBL" id="JAPDHF010000010">
    <property type="protein sequence ID" value="KAJ4012022.1"/>
    <property type="molecule type" value="Genomic_DNA"/>
</dbReference>
<name>A0A9W8U9V4_9HYPO</name>
<dbReference type="Gene3D" id="1.20.5.340">
    <property type="match status" value="1"/>
</dbReference>
<proteinExistence type="predicted"/>
<keyword evidence="1" id="KW-0175">Coiled coil</keyword>
<feature type="coiled-coil region" evidence="1">
    <location>
        <begin position="8"/>
        <end position="42"/>
    </location>
</feature>
<accession>A0A9W8U9V4</accession>
<reference evidence="2" key="1">
    <citation type="submission" date="2022-10" db="EMBL/GenBank/DDBJ databases">
        <title>Fusarium specimens isolated from Avocado Roots.</title>
        <authorList>
            <person name="Stajich J."/>
            <person name="Roper C."/>
            <person name="Heimlech-Rivalta G."/>
        </authorList>
    </citation>
    <scope>NUCLEOTIDE SEQUENCE</scope>
    <source>
        <strain evidence="2">CF00143</strain>
    </source>
</reference>
<protein>
    <submittedName>
        <fullName evidence="2">Uncharacterized protein</fullName>
    </submittedName>
</protein>
<evidence type="ECO:0000313" key="3">
    <source>
        <dbReference type="Proteomes" id="UP001152130"/>
    </source>
</evidence>
<organism evidence="2 3">
    <name type="scientific">Fusarium irregulare</name>
    <dbReference type="NCBI Taxonomy" id="2494466"/>
    <lineage>
        <taxon>Eukaryota</taxon>
        <taxon>Fungi</taxon>
        <taxon>Dikarya</taxon>
        <taxon>Ascomycota</taxon>
        <taxon>Pezizomycotina</taxon>
        <taxon>Sordariomycetes</taxon>
        <taxon>Hypocreomycetidae</taxon>
        <taxon>Hypocreales</taxon>
        <taxon>Nectriaceae</taxon>
        <taxon>Fusarium</taxon>
        <taxon>Fusarium incarnatum-equiseti species complex</taxon>
    </lineage>
</organism>
<evidence type="ECO:0000256" key="1">
    <source>
        <dbReference type="SAM" id="Coils"/>
    </source>
</evidence>
<dbReference type="AlphaFoldDB" id="A0A9W8U9V4"/>
<dbReference type="Proteomes" id="UP001152130">
    <property type="component" value="Unassembled WGS sequence"/>
</dbReference>